<dbReference type="Gene3D" id="3.30.420.40">
    <property type="match status" value="1"/>
</dbReference>
<dbReference type="EMBL" id="BAAAOQ010000027">
    <property type="protein sequence ID" value="GAA2203355.1"/>
    <property type="molecule type" value="Genomic_DNA"/>
</dbReference>
<evidence type="ECO:0000313" key="2">
    <source>
        <dbReference type="EMBL" id="GAA2203355.1"/>
    </source>
</evidence>
<evidence type="ECO:0000256" key="1">
    <source>
        <dbReference type="SAM" id="MobiDB-lite"/>
    </source>
</evidence>
<reference evidence="2 3" key="1">
    <citation type="journal article" date="2019" name="Int. J. Syst. Evol. Microbiol.">
        <title>The Global Catalogue of Microorganisms (GCM) 10K type strain sequencing project: providing services to taxonomists for standard genome sequencing and annotation.</title>
        <authorList>
            <consortium name="The Broad Institute Genomics Platform"/>
            <consortium name="The Broad Institute Genome Sequencing Center for Infectious Disease"/>
            <person name="Wu L."/>
            <person name="Ma J."/>
        </authorList>
    </citation>
    <scope>NUCLEOTIDE SEQUENCE [LARGE SCALE GENOMIC DNA]</scope>
    <source>
        <strain evidence="2 3">JCM 14924</strain>
    </source>
</reference>
<feature type="region of interest" description="Disordered" evidence="1">
    <location>
        <begin position="1"/>
        <end position="25"/>
    </location>
</feature>
<name>A0ABN3C3U6_9ACTN</name>
<comment type="caution">
    <text evidence="2">The sequence shown here is derived from an EMBL/GenBank/DDBJ whole genome shotgun (WGS) entry which is preliminary data.</text>
</comment>
<evidence type="ECO:0000313" key="3">
    <source>
        <dbReference type="Proteomes" id="UP001501391"/>
    </source>
</evidence>
<accession>A0ABN3C3U6</accession>
<gene>
    <name evidence="2" type="ORF">GCM10009787_66100</name>
</gene>
<sequence length="80" mass="8482">MGQGLRVSARADGRHDARRRTGNPCRPWCGLQWDPSLLSAMDVPEAVLPEIRSSAEVYGTAVGQLSGCSGRLAEDGGEEA</sequence>
<organism evidence="2 3">
    <name type="scientific">Streptomyces bangladeshensis</name>
    <dbReference type="NCBI Taxonomy" id="295352"/>
    <lineage>
        <taxon>Bacteria</taxon>
        <taxon>Bacillati</taxon>
        <taxon>Actinomycetota</taxon>
        <taxon>Actinomycetes</taxon>
        <taxon>Kitasatosporales</taxon>
        <taxon>Streptomycetaceae</taxon>
        <taxon>Streptomyces</taxon>
    </lineage>
</organism>
<proteinExistence type="predicted"/>
<keyword evidence="3" id="KW-1185">Reference proteome</keyword>
<dbReference type="Proteomes" id="UP001501391">
    <property type="component" value="Unassembled WGS sequence"/>
</dbReference>
<protein>
    <submittedName>
        <fullName evidence="2">Uncharacterized protein</fullName>
    </submittedName>
</protein>